<proteinExistence type="predicted"/>
<comment type="caution">
    <text evidence="1">The sequence shown here is derived from an EMBL/GenBank/DDBJ whole genome shotgun (WGS) entry which is preliminary data.</text>
</comment>
<protein>
    <submittedName>
        <fullName evidence="1">Uncharacterized protein</fullName>
    </submittedName>
</protein>
<sequence length="100" mass="11522">TLYADIIGTNQRLDFAVPRLVTDDVVPVYQHIPSFTTWRALVNYKIGDIVIRDDVYYSATSDHLSEIAPPSDDWEIFTFAPQWYIASLFMSSRTYTVENP</sequence>
<dbReference type="AlphaFoldDB" id="A0A0F9BIN8"/>
<gene>
    <name evidence="1" type="ORF">LCGC14_2442930</name>
</gene>
<name>A0A0F9BIN8_9ZZZZ</name>
<accession>A0A0F9BIN8</accession>
<organism evidence="1">
    <name type="scientific">marine sediment metagenome</name>
    <dbReference type="NCBI Taxonomy" id="412755"/>
    <lineage>
        <taxon>unclassified sequences</taxon>
        <taxon>metagenomes</taxon>
        <taxon>ecological metagenomes</taxon>
    </lineage>
</organism>
<dbReference type="EMBL" id="LAZR01037634">
    <property type="protein sequence ID" value="KKL21690.1"/>
    <property type="molecule type" value="Genomic_DNA"/>
</dbReference>
<feature type="non-terminal residue" evidence="1">
    <location>
        <position position="1"/>
    </location>
</feature>
<reference evidence="1" key="1">
    <citation type="journal article" date="2015" name="Nature">
        <title>Complex archaea that bridge the gap between prokaryotes and eukaryotes.</title>
        <authorList>
            <person name="Spang A."/>
            <person name="Saw J.H."/>
            <person name="Jorgensen S.L."/>
            <person name="Zaremba-Niedzwiedzka K."/>
            <person name="Martijn J."/>
            <person name="Lind A.E."/>
            <person name="van Eijk R."/>
            <person name="Schleper C."/>
            <person name="Guy L."/>
            <person name="Ettema T.J."/>
        </authorList>
    </citation>
    <scope>NUCLEOTIDE SEQUENCE</scope>
</reference>
<evidence type="ECO:0000313" key="1">
    <source>
        <dbReference type="EMBL" id="KKL21690.1"/>
    </source>
</evidence>